<dbReference type="SMART" id="SM00100">
    <property type="entry name" value="cNMP"/>
    <property type="match status" value="1"/>
</dbReference>
<dbReference type="PROSITE" id="PS50042">
    <property type="entry name" value="CNMP_BINDING_3"/>
    <property type="match status" value="1"/>
</dbReference>
<proteinExistence type="predicted"/>
<sequence length="163" mass="18535">MSSLNPRWQNLFRPKANHISEITEMWMATPLFNKIKQRECRELVKTMHPRHYKKGEMVFNSGDIGASIVLILNGSIEVIAADKLLAELIAGDFFGEVALVIDEPRTADAIACEDSELIFFLRSDLEEWVKRSPRNGAQFMLNIAIILAARLRHTNILLSLQND</sequence>
<dbReference type="Pfam" id="PF00027">
    <property type="entry name" value="cNMP_binding"/>
    <property type="match status" value="1"/>
</dbReference>
<dbReference type="Gene3D" id="2.60.120.10">
    <property type="entry name" value="Jelly Rolls"/>
    <property type="match status" value="1"/>
</dbReference>
<name>A0A3B0WC28_9ZZZZ</name>
<dbReference type="InterPro" id="IPR018490">
    <property type="entry name" value="cNMP-bd_dom_sf"/>
</dbReference>
<protein>
    <recommendedName>
        <fullName evidence="1">Cyclic nucleotide-binding domain-containing protein</fullName>
    </recommendedName>
</protein>
<evidence type="ECO:0000313" key="2">
    <source>
        <dbReference type="EMBL" id="VAW53538.1"/>
    </source>
</evidence>
<dbReference type="EMBL" id="UOFF01000028">
    <property type="protein sequence ID" value="VAW53538.1"/>
    <property type="molecule type" value="Genomic_DNA"/>
</dbReference>
<dbReference type="InterPro" id="IPR050397">
    <property type="entry name" value="Env_Response_Regulators"/>
</dbReference>
<dbReference type="InterPro" id="IPR018488">
    <property type="entry name" value="cNMP-bd_CS"/>
</dbReference>
<dbReference type="PRINTS" id="PR00103">
    <property type="entry name" value="CAMPKINASE"/>
</dbReference>
<dbReference type="CDD" id="cd00038">
    <property type="entry name" value="CAP_ED"/>
    <property type="match status" value="1"/>
</dbReference>
<dbReference type="PANTHER" id="PTHR24567">
    <property type="entry name" value="CRP FAMILY TRANSCRIPTIONAL REGULATORY PROTEIN"/>
    <property type="match status" value="1"/>
</dbReference>
<organism evidence="2">
    <name type="scientific">hydrothermal vent metagenome</name>
    <dbReference type="NCBI Taxonomy" id="652676"/>
    <lineage>
        <taxon>unclassified sequences</taxon>
        <taxon>metagenomes</taxon>
        <taxon>ecological metagenomes</taxon>
    </lineage>
</organism>
<dbReference type="InterPro" id="IPR014710">
    <property type="entry name" value="RmlC-like_jellyroll"/>
</dbReference>
<reference evidence="2" key="1">
    <citation type="submission" date="2018-06" db="EMBL/GenBank/DDBJ databases">
        <authorList>
            <person name="Zhirakovskaya E."/>
        </authorList>
    </citation>
    <scope>NUCLEOTIDE SEQUENCE</scope>
</reference>
<dbReference type="GO" id="GO:0005829">
    <property type="term" value="C:cytosol"/>
    <property type="evidence" value="ECO:0007669"/>
    <property type="project" value="TreeGrafter"/>
</dbReference>
<feature type="domain" description="Cyclic nucleotide-binding" evidence="1">
    <location>
        <begin position="31"/>
        <end position="127"/>
    </location>
</feature>
<dbReference type="PANTHER" id="PTHR24567:SF74">
    <property type="entry name" value="HTH-TYPE TRANSCRIPTIONAL REGULATOR ARCR"/>
    <property type="match status" value="1"/>
</dbReference>
<dbReference type="InterPro" id="IPR000595">
    <property type="entry name" value="cNMP-bd_dom"/>
</dbReference>
<dbReference type="PROSITE" id="PS00889">
    <property type="entry name" value="CNMP_BINDING_2"/>
    <property type="match status" value="1"/>
</dbReference>
<dbReference type="SUPFAM" id="SSF51206">
    <property type="entry name" value="cAMP-binding domain-like"/>
    <property type="match status" value="1"/>
</dbReference>
<evidence type="ECO:0000259" key="1">
    <source>
        <dbReference type="PROSITE" id="PS50042"/>
    </source>
</evidence>
<gene>
    <name evidence="2" type="ORF">MNBD_GAMMA07-1444</name>
</gene>
<dbReference type="GO" id="GO:0003700">
    <property type="term" value="F:DNA-binding transcription factor activity"/>
    <property type="evidence" value="ECO:0007669"/>
    <property type="project" value="TreeGrafter"/>
</dbReference>
<accession>A0A3B0WC28</accession>
<dbReference type="AlphaFoldDB" id="A0A3B0WC28"/>